<dbReference type="RefSeq" id="WP_119452219.1">
    <property type="nucleotide sequence ID" value="NZ_QWGA01000001.1"/>
</dbReference>
<evidence type="ECO:0000313" key="2">
    <source>
        <dbReference type="EMBL" id="RIJ33306.1"/>
    </source>
</evidence>
<keyword evidence="3" id="KW-1185">Reference proteome</keyword>
<name>A0A399RNR3_9PROT</name>
<reference evidence="2 3" key="1">
    <citation type="submission" date="2018-08" db="EMBL/GenBank/DDBJ databases">
        <title>Henriciella mobilis sp. nov., isolated from seawater.</title>
        <authorList>
            <person name="Cheng H."/>
            <person name="Wu Y.-H."/>
            <person name="Xu X.-W."/>
            <person name="Guo L.-L."/>
        </authorList>
    </citation>
    <scope>NUCLEOTIDE SEQUENCE [LARGE SCALE GENOMIC DNA]</scope>
    <source>
        <strain evidence="2 3">CCUG67844</strain>
    </source>
</reference>
<evidence type="ECO:0000313" key="3">
    <source>
        <dbReference type="Proteomes" id="UP000265845"/>
    </source>
</evidence>
<dbReference type="OrthoDB" id="7631035at2"/>
<keyword evidence="1" id="KW-0732">Signal</keyword>
<protein>
    <submittedName>
        <fullName evidence="2">DUF481 domain-containing protein</fullName>
    </submittedName>
</protein>
<dbReference type="Pfam" id="PF04338">
    <property type="entry name" value="DUF481"/>
    <property type="match status" value="1"/>
</dbReference>
<accession>A0A399RNR3</accession>
<dbReference type="Proteomes" id="UP000265845">
    <property type="component" value="Unassembled WGS sequence"/>
</dbReference>
<evidence type="ECO:0000256" key="1">
    <source>
        <dbReference type="SAM" id="SignalP"/>
    </source>
</evidence>
<feature type="signal peptide" evidence="1">
    <location>
        <begin position="1"/>
        <end position="21"/>
    </location>
</feature>
<proteinExistence type="predicted"/>
<gene>
    <name evidence="2" type="ORF">D1222_00060</name>
</gene>
<dbReference type="AlphaFoldDB" id="A0A399RNR3"/>
<dbReference type="EMBL" id="QWGA01000001">
    <property type="protein sequence ID" value="RIJ33306.1"/>
    <property type="molecule type" value="Genomic_DNA"/>
</dbReference>
<feature type="chain" id="PRO_5017430498" evidence="1">
    <location>
        <begin position="22"/>
        <end position="249"/>
    </location>
</feature>
<comment type="caution">
    <text evidence="2">The sequence shown here is derived from an EMBL/GenBank/DDBJ whole genome shotgun (WGS) entry which is preliminary data.</text>
</comment>
<dbReference type="InterPro" id="IPR007433">
    <property type="entry name" value="DUF481"/>
</dbReference>
<sequence length="249" mass="26669">MRRLFVFAALAGLSLAPAAAADDGWTGEGSFSAGYTTGNTETADLGLGVKLNRELGLWTYGGEASVEYGETDSVETRNRIFLAGQIDRQLGDKLFAFGRTSYEKDEFSGFDSRLFVGGGLGYQLIENEVTNWSIQGGPGIKIDEVQATTTVRNGVPVFVPASTEQSLSVVGRSEFSHKFNEAVSFSNNSDVIYASESTQFVNVTALTAALTDAFSARFSFDVRHDTNPPPGFEATDTVTRASLVYAFGG</sequence>
<organism evidence="2 3">
    <name type="scientific">Henriciella algicola</name>
    <dbReference type="NCBI Taxonomy" id="1608422"/>
    <lineage>
        <taxon>Bacteria</taxon>
        <taxon>Pseudomonadati</taxon>
        <taxon>Pseudomonadota</taxon>
        <taxon>Alphaproteobacteria</taxon>
        <taxon>Hyphomonadales</taxon>
        <taxon>Hyphomonadaceae</taxon>
        <taxon>Henriciella</taxon>
    </lineage>
</organism>